<reference evidence="1 2" key="2">
    <citation type="submission" date="2013-02" db="EMBL/GenBank/DDBJ databases">
        <title>The Genome Sequence of Plasmodium falciparum FCH/4.</title>
        <authorList>
            <consortium name="The Broad Institute Genome Sequencing Platform"/>
            <consortium name="The Broad Institute Genome Sequencing Center for Infectious Disease"/>
            <person name="Neafsey D."/>
            <person name="Cheeseman I."/>
            <person name="Volkman S."/>
            <person name="Adams J."/>
            <person name="Walker B."/>
            <person name="Young S.K."/>
            <person name="Zeng Q."/>
            <person name="Gargeya S."/>
            <person name="Fitzgerald M."/>
            <person name="Haas B."/>
            <person name="Abouelleil A."/>
            <person name="Alvarado L."/>
            <person name="Arachchi H.M."/>
            <person name="Berlin A.M."/>
            <person name="Chapman S.B."/>
            <person name="Dewar J."/>
            <person name="Goldberg J."/>
            <person name="Griggs A."/>
            <person name="Gujja S."/>
            <person name="Hansen M."/>
            <person name="Howarth C."/>
            <person name="Imamovic A."/>
            <person name="Larimer J."/>
            <person name="McCowan C."/>
            <person name="Murphy C."/>
            <person name="Neiman D."/>
            <person name="Pearson M."/>
            <person name="Priest M."/>
            <person name="Roberts A."/>
            <person name="Saif S."/>
            <person name="Shea T."/>
            <person name="Sisk P."/>
            <person name="Sykes S."/>
            <person name="Wortman J."/>
            <person name="Nusbaum C."/>
            <person name="Birren B."/>
        </authorList>
    </citation>
    <scope>NUCLEOTIDE SEQUENCE [LARGE SCALE GENOMIC DNA]</scope>
    <source>
        <strain evidence="1 2">FCH/4</strain>
    </source>
</reference>
<organism evidence="1 2">
    <name type="scientific">Plasmodium falciparum FCH/4</name>
    <dbReference type="NCBI Taxonomy" id="1036724"/>
    <lineage>
        <taxon>Eukaryota</taxon>
        <taxon>Sar</taxon>
        <taxon>Alveolata</taxon>
        <taxon>Apicomplexa</taxon>
        <taxon>Aconoidasida</taxon>
        <taxon>Haemosporida</taxon>
        <taxon>Plasmodiidae</taxon>
        <taxon>Plasmodium</taxon>
        <taxon>Plasmodium (Laverania)</taxon>
    </lineage>
</organism>
<accession>A0A024VRV7</accession>
<proteinExistence type="predicted"/>
<reference evidence="1 2" key="1">
    <citation type="submission" date="2013-02" db="EMBL/GenBank/DDBJ databases">
        <title>The Genome Annotation of Plasmodium falciparum FCH/4.</title>
        <authorList>
            <consortium name="The Broad Institute Genome Sequencing Platform"/>
            <consortium name="The Broad Institute Genome Sequencing Center for Infectious Disease"/>
            <person name="Neafsey D."/>
            <person name="Hoffman S."/>
            <person name="Volkman S."/>
            <person name="Rosenthal P."/>
            <person name="Walker B."/>
            <person name="Young S.K."/>
            <person name="Zeng Q."/>
            <person name="Gargeya S."/>
            <person name="Fitzgerald M."/>
            <person name="Haas B."/>
            <person name="Abouelleil A."/>
            <person name="Allen A.W."/>
            <person name="Alvarado L."/>
            <person name="Arachchi H.M."/>
            <person name="Berlin A.M."/>
            <person name="Chapman S.B."/>
            <person name="Gainer-Dewar J."/>
            <person name="Goldberg J."/>
            <person name="Griggs A."/>
            <person name="Gujja S."/>
            <person name="Hansen M."/>
            <person name="Howarth C."/>
            <person name="Imamovic A."/>
            <person name="Ireland A."/>
            <person name="Larimer J."/>
            <person name="McCowan C."/>
            <person name="Murphy C."/>
            <person name="Pearson M."/>
            <person name="Poon T.W."/>
            <person name="Priest M."/>
            <person name="Roberts A."/>
            <person name="Saif S."/>
            <person name="Shea T."/>
            <person name="Sisk P."/>
            <person name="Sykes S."/>
            <person name="Wortman J."/>
            <person name="Nusbaum C."/>
            <person name="Birren B."/>
        </authorList>
    </citation>
    <scope>NUCLEOTIDE SEQUENCE [LARGE SCALE GENOMIC DNA]</scope>
    <source>
        <strain evidence="1 2">FCH/4</strain>
    </source>
</reference>
<dbReference type="EMBL" id="KI927875">
    <property type="protein sequence ID" value="ETW31038.1"/>
    <property type="molecule type" value="Genomic_DNA"/>
</dbReference>
<evidence type="ECO:0000313" key="2">
    <source>
        <dbReference type="Proteomes" id="UP000030656"/>
    </source>
</evidence>
<evidence type="ECO:0000313" key="1">
    <source>
        <dbReference type="EMBL" id="ETW31038.1"/>
    </source>
</evidence>
<name>A0A024VRV7_PLAFA</name>
<dbReference type="AlphaFoldDB" id="A0A024VRV7"/>
<protein>
    <submittedName>
        <fullName evidence="1">Uncharacterized protein</fullName>
    </submittedName>
</protein>
<sequence>MSNTKKKSKKKKMMKTVILDLSVYDETEQSGVKYLNICSRKLSETEKDHIPSLRCHELKYKSKDEINEESCINREDFKEFDIKDENEERILVIGKI</sequence>
<gene>
    <name evidence="1" type="ORF">PFFCH_01573</name>
</gene>
<dbReference type="Proteomes" id="UP000030656">
    <property type="component" value="Unassembled WGS sequence"/>
</dbReference>